<dbReference type="Gene3D" id="3.50.50.60">
    <property type="entry name" value="FAD/NAD(P)-binding domain"/>
    <property type="match status" value="1"/>
</dbReference>
<gene>
    <name evidence="2" type="ORF">A3D99_01120</name>
</gene>
<protein>
    <recommendedName>
        <fullName evidence="1">FAD dependent oxidoreductase domain-containing protein</fullName>
    </recommendedName>
</protein>
<organism evidence="2 3">
    <name type="scientific">Candidatus Andersenbacteria bacterium RIFCSPHIGHO2_12_FULL_45_11</name>
    <dbReference type="NCBI Taxonomy" id="1797281"/>
    <lineage>
        <taxon>Bacteria</taxon>
        <taxon>Candidatus Anderseniibacteriota</taxon>
    </lineage>
</organism>
<feature type="domain" description="FAD dependent oxidoreductase" evidence="1">
    <location>
        <begin position="26"/>
        <end position="379"/>
    </location>
</feature>
<proteinExistence type="predicted"/>
<dbReference type="PRINTS" id="PR00420">
    <property type="entry name" value="RNGMNOXGNASE"/>
</dbReference>
<dbReference type="Gene3D" id="3.30.9.10">
    <property type="entry name" value="D-Amino Acid Oxidase, subunit A, domain 2"/>
    <property type="match status" value="1"/>
</dbReference>
<dbReference type="PANTHER" id="PTHR13847:SF281">
    <property type="entry name" value="FAD DEPENDENT OXIDOREDUCTASE DOMAIN-CONTAINING PROTEIN"/>
    <property type="match status" value="1"/>
</dbReference>
<dbReference type="Proteomes" id="UP000177528">
    <property type="component" value="Unassembled WGS sequence"/>
</dbReference>
<dbReference type="InterPro" id="IPR006076">
    <property type="entry name" value="FAD-dep_OxRdtase"/>
</dbReference>
<dbReference type="GO" id="GO:0005737">
    <property type="term" value="C:cytoplasm"/>
    <property type="evidence" value="ECO:0007669"/>
    <property type="project" value="TreeGrafter"/>
</dbReference>
<reference evidence="2 3" key="1">
    <citation type="journal article" date="2016" name="Nat. Commun.">
        <title>Thousands of microbial genomes shed light on interconnected biogeochemical processes in an aquifer system.</title>
        <authorList>
            <person name="Anantharaman K."/>
            <person name="Brown C.T."/>
            <person name="Hug L.A."/>
            <person name="Sharon I."/>
            <person name="Castelle C.J."/>
            <person name="Probst A.J."/>
            <person name="Thomas B.C."/>
            <person name="Singh A."/>
            <person name="Wilkins M.J."/>
            <person name="Karaoz U."/>
            <person name="Brodie E.L."/>
            <person name="Williams K.H."/>
            <person name="Hubbard S.S."/>
            <person name="Banfield J.F."/>
        </authorList>
    </citation>
    <scope>NUCLEOTIDE SEQUENCE [LARGE SCALE GENOMIC DNA]</scope>
</reference>
<comment type="caution">
    <text evidence="2">The sequence shown here is derived from an EMBL/GenBank/DDBJ whole genome shotgun (WGS) entry which is preliminary data.</text>
</comment>
<evidence type="ECO:0000259" key="1">
    <source>
        <dbReference type="Pfam" id="PF01266"/>
    </source>
</evidence>
<name>A0A1G1X5I6_9BACT</name>
<dbReference type="PANTHER" id="PTHR13847">
    <property type="entry name" value="SARCOSINE DEHYDROGENASE-RELATED"/>
    <property type="match status" value="1"/>
</dbReference>
<dbReference type="InterPro" id="IPR036188">
    <property type="entry name" value="FAD/NAD-bd_sf"/>
</dbReference>
<dbReference type="AlphaFoldDB" id="A0A1G1X5I6"/>
<accession>A0A1G1X5I6</accession>
<dbReference type="EMBL" id="MHHR01000002">
    <property type="protein sequence ID" value="OGY35254.1"/>
    <property type="molecule type" value="Genomic_DNA"/>
</dbReference>
<dbReference type="SUPFAM" id="SSF51905">
    <property type="entry name" value="FAD/NAD(P)-binding domain"/>
    <property type="match status" value="1"/>
</dbReference>
<evidence type="ECO:0000313" key="3">
    <source>
        <dbReference type="Proteomes" id="UP000177528"/>
    </source>
</evidence>
<dbReference type="Pfam" id="PF01266">
    <property type="entry name" value="DAO"/>
    <property type="match status" value="1"/>
</dbReference>
<evidence type="ECO:0000313" key="2">
    <source>
        <dbReference type="EMBL" id="OGY35254.1"/>
    </source>
</evidence>
<sequence length="442" mass="49399">MNTDVYWQQEKEPSAGTALEQDLVCDIVIVGGGMAGLMCAQQLHKAGIAAVILEKDFCGAGASGKTSGFITPDSEIELSSLVENYGPTEAKRIWEFVVSGVDAIRSNIEQYKIDCDYEVQDSLFVGTNKRGFEHTQEEHAARQQLSYESTLYTQERLSEVLGAQGYFGGVRYPDTFGMNSYLYCQALRDVLVGEGVVIYEHTAVTSLGKGSLVANGKKIMAKHIVVAADHFALQLGLLDYQLYHIQTFLGITKPLSDDAIKQIFPQDRMMVWDTDLVYEYYRLTGDNRMLIGGADLRYTYEMNERPEAPRPIARKMLKYMEQRFPGIEFPLESIWPGMLGVTKDLLPIMGQDKDDASVTYIAAASGLPWAAALGKYVADKVKDGRSDFDSVFTPYRTFVASRLIEKIAHKQITYALAHGYAKYQSRIFALIADMAKELYKML</sequence>